<dbReference type="Pfam" id="PF12793">
    <property type="entry name" value="SgrR_N"/>
    <property type="match status" value="1"/>
</dbReference>
<dbReference type="PANTHER" id="PTHR30290:SF72">
    <property type="entry name" value="HTH-TYPE TRANSCRIPTIONAL REGULATOR SGRR"/>
    <property type="match status" value="1"/>
</dbReference>
<sequence>MILFEHYHRLFSFYRETEVARPISVTLEQVAAQLCCTRRNAAMTVKKLQQRGWLDWRPGVGRGNASTITFRLHPQDVALSLAQELILRGDIREGQDFIARYQEEWEGLGEAFQRWMDSQFGLHVRRGPDARMDVLRLFADQAVPVLDPARVLLRSEANLVKHVFDGLIRFDSEKNQIEPGLAFYWELSEDGKTYTFYLRKGVSFHHGRMLTAEDVRFSLLRLGKQASPHRWLMDSIQDVVVIDPYIVQVHLHTPNYLFLQALSKEYAAILPRDYTERMGEEFARMPVGSGPFRVVRNDDSMLVLEAFAPYFGGRPFLDRIELWVVPEQTGPRSHAHADIPAIVYARPKHAGGGNHLQASGNSVACIEQCFQYLAVNLAKSGPLQDTAFREVLDLILDQGEMLEELGGERKPSTRERIRAAEEARMKDSRIKGLLLGSSYQGERLTLYTMPEYDHVEDAEWIQTRLQRYGINLEIRYVPAADLASSSLMREADLILDSANMDEREHLSILEFLFDDTAAPAHFLSPELRTRVRECVAQGVAQSDEKKRDQLWQEMMNLLVRERLFFPLYSNFIEAIADERLGGLALSAYGWPDFCRIVVRT</sequence>
<dbReference type="Pfam" id="PF00496">
    <property type="entry name" value="SBP_bac_5"/>
    <property type="match status" value="1"/>
</dbReference>
<comment type="subcellular location">
    <subcellularLocation>
        <location evidence="1">Cell membrane</location>
        <topology evidence="1">Lipid-anchor</topology>
    </subcellularLocation>
</comment>
<dbReference type="EMBL" id="CP098755">
    <property type="protein sequence ID" value="USG67303.1"/>
    <property type="molecule type" value="Genomic_DNA"/>
</dbReference>
<evidence type="ECO:0000259" key="4">
    <source>
        <dbReference type="Pfam" id="PF12793"/>
    </source>
</evidence>
<dbReference type="Gene3D" id="3.10.105.10">
    <property type="entry name" value="Dipeptide-binding Protein, Domain 3"/>
    <property type="match status" value="1"/>
</dbReference>
<dbReference type="Proteomes" id="UP001056500">
    <property type="component" value="Chromosome"/>
</dbReference>
<dbReference type="InterPro" id="IPR000914">
    <property type="entry name" value="SBP_5_dom"/>
</dbReference>
<feature type="domain" description="Solute-binding protein family 5" evidence="3">
    <location>
        <begin position="176"/>
        <end position="411"/>
    </location>
</feature>
<gene>
    <name evidence="5" type="ORF">NDK47_08530</name>
</gene>
<feature type="domain" description="Transcriptional regulator SgrR N-terminal HTH" evidence="4">
    <location>
        <begin position="5"/>
        <end position="99"/>
    </location>
</feature>
<keyword evidence="2" id="KW-0238">DNA-binding</keyword>
<evidence type="ECO:0000313" key="6">
    <source>
        <dbReference type="Proteomes" id="UP001056500"/>
    </source>
</evidence>
<dbReference type="InterPro" id="IPR023765">
    <property type="entry name" value="SBP_5_CS"/>
</dbReference>
<accession>A0ABY4WJI0</accession>
<proteinExistence type="predicted"/>
<dbReference type="PANTHER" id="PTHR30290">
    <property type="entry name" value="PERIPLASMIC BINDING COMPONENT OF ABC TRANSPORTER"/>
    <property type="match status" value="1"/>
</dbReference>
<dbReference type="PROSITE" id="PS01040">
    <property type="entry name" value="SBP_BACTERIAL_5"/>
    <property type="match status" value="1"/>
</dbReference>
<evidence type="ECO:0000259" key="3">
    <source>
        <dbReference type="Pfam" id="PF00496"/>
    </source>
</evidence>
<reference evidence="5" key="1">
    <citation type="submission" date="2022-06" db="EMBL/GenBank/DDBJ databases">
        <title>Genome sequencing of Brevibacillus sp. BB3-R1.</title>
        <authorList>
            <person name="Heo J."/>
            <person name="Lee D."/>
            <person name="Won M."/>
            <person name="Han B.-H."/>
            <person name="Hong S.-B."/>
            <person name="Kwon S.-W."/>
        </authorList>
    </citation>
    <scope>NUCLEOTIDE SEQUENCE</scope>
    <source>
        <strain evidence="5">BB3-R1</strain>
    </source>
</reference>
<dbReference type="InterPro" id="IPR039424">
    <property type="entry name" value="SBP_5"/>
</dbReference>
<organism evidence="5 6">
    <name type="scientific">Brevibacillus ruminantium</name>
    <dbReference type="NCBI Taxonomy" id="2950604"/>
    <lineage>
        <taxon>Bacteria</taxon>
        <taxon>Bacillati</taxon>
        <taxon>Bacillota</taxon>
        <taxon>Bacilli</taxon>
        <taxon>Bacillales</taxon>
        <taxon>Paenibacillaceae</taxon>
        <taxon>Brevibacillus</taxon>
    </lineage>
</organism>
<evidence type="ECO:0000256" key="2">
    <source>
        <dbReference type="ARBA" id="ARBA00023125"/>
    </source>
</evidence>
<dbReference type="CDD" id="cd08507">
    <property type="entry name" value="PBP2_SgrR_like"/>
    <property type="match status" value="1"/>
</dbReference>
<evidence type="ECO:0000313" key="5">
    <source>
        <dbReference type="EMBL" id="USG67303.1"/>
    </source>
</evidence>
<name>A0ABY4WJI0_9BACL</name>
<keyword evidence="6" id="KW-1185">Reference proteome</keyword>
<dbReference type="InterPro" id="IPR025370">
    <property type="entry name" value="SgrR_HTH_N"/>
</dbReference>
<dbReference type="SUPFAM" id="SSF53850">
    <property type="entry name" value="Periplasmic binding protein-like II"/>
    <property type="match status" value="1"/>
</dbReference>
<protein>
    <submittedName>
        <fullName evidence="5">SgrR family transcriptional regulator</fullName>
    </submittedName>
</protein>
<dbReference type="RefSeq" id="WP_251874405.1">
    <property type="nucleotide sequence ID" value="NZ_CP098755.1"/>
</dbReference>
<evidence type="ECO:0000256" key="1">
    <source>
        <dbReference type="ARBA" id="ARBA00004193"/>
    </source>
</evidence>
<dbReference type="Gene3D" id="3.40.190.10">
    <property type="entry name" value="Periplasmic binding protein-like II"/>
    <property type="match status" value="1"/>
</dbReference>